<evidence type="ECO:0000313" key="4">
    <source>
        <dbReference type="Proteomes" id="UP000078486"/>
    </source>
</evidence>
<keyword evidence="4" id="KW-1185">Reference proteome</keyword>
<feature type="region of interest" description="Disordered" evidence="1">
    <location>
        <begin position="997"/>
        <end position="1021"/>
    </location>
</feature>
<gene>
    <name evidence="3" type="ORF">AW736_01845</name>
</gene>
<comment type="caution">
    <text evidence="3">The sequence shown here is derived from an EMBL/GenBank/DDBJ whole genome shotgun (WGS) entry which is preliminary data.</text>
</comment>
<name>A0A178IR07_9BACT</name>
<reference evidence="3 4" key="1">
    <citation type="submission" date="2016-01" db="EMBL/GenBank/DDBJ databases">
        <title>High potential of lignocellulose degradation of a new Verrucomicrobia species.</title>
        <authorList>
            <person name="Wang Y."/>
            <person name="Shi Y."/>
            <person name="Qiu Z."/>
            <person name="Liu S."/>
            <person name="Yang H."/>
        </authorList>
    </citation>
    <scope>NUCLEOTIDE SEQUENCE [LARGE SCALE GENOMIC DNA]</scope>
    <source>
        <strain evidence="3 4">TSB47</strain>
    </source>
</reference>
<proteinExistence type="predicted"/>
<dbReference type="STRING" id="1184151.AW736_01845"/>
<dbReference type="PANTHER" id="PTHR32305:SF15">
    <property type="entry name" value="PROTEIN RHSA-RELATED"/>
    <property type="match status" value="1"/>
</dbReference>
<dbReference type="RefSeq" id="WP_068768579.1">
    <property type="nucleotide sequence ID" value="NZ_CP109796.1"/>
</dbReference>
<accession>A0A178IR07</accession>
<dbReference type="Gene3D" id="2.180.10.10">
    <property type="entry name" value="RHS repeat-associated core"/>
    <property type="match status" value="2"/>
</dbReference>
<evidence type="ECO:0000313" key="3">
    <source>
        <dbReference type="EMBL" id="OAM91696.1"/>
    </source>
</evidence>
<dbReference type="Proteomes" id="UP000078486">
    <property type="component" value="Unassembled WGS sequence"/>
</dbReference>
<dbReference type="PANTHER" id="PTHR32305">
    <property type="match status" value="1"/>
</dbReference>
<sequence length="2365" mass="256726">MIFKILSRLRPSSLICAVTAGGLMAISAFGTEPEIDPDSVPMAGASQGREFPHSVGIYVWAEALSAGAGTVSLDALSEIVLKLQEDETRQTNLTLSGTATAAEQWVPTSSPVYLPVSTEQEISYHDIETSNLDKFRIHVSAPSEYAVYFYNEQTHYYQETAAFEADNGTAQVLFMVKLKGERGLPAGKALDIQPGESSLRIGLGFLPNGQSAGYLDFSPTEKLGVRDVMGSILMDGTAQGGLARGDFKLDLPGRISAPFYCFPTSGDVKLVFEEFTSIDGQENRRLKQVLTPQALVDIVRENDGTQYTVNFYDPATVSASGDEYVASGDPFVHYVFATSWQDEDQAWNWNTSITRTEDGLVQEASFSQDSSYKSFSQVFVVDESCYDYPVEVCETYVIDMTETVIVVTTECETVWDEVPHQICYGPLTDADTGEVAQEGYCEEYIDYVPRQECTLHTEVYTFPYFEEETVCDTSWETHCVPIYGTETYSIPLPRRTVFVQGFNGARTEYRASSYEELAETNFNGDSYQMARTASSTRLVGRYGAARSNSAPAYISTKEVAFQFTGSVSSPSGFLPNLQSGNYGHRTDRRYYDIDLATGDMYPGRLFWEENPDRSWTMFEYYPDQAKRGLIRRVIKPHGDTARPGELPDDNAAGYVGYQVKTIDYAADWDGAVHLPSVEENWVNGIRLSRTEHTHEAAGTVNGQPMWQTTTETWAETSPTQKLVSVSKVYQGKNIDPLWRGLPYSVQAADGTKTVFAYDRGTVDGEGNFTVLSTGAAFRAISVTGLAPASGGSTALDGTSQTIDAVGLENGLSLRMETIRDARGLVVRVNKAVYNNGAWAPIEWEKRSHDVAGNLLHVESSNGTAMDYEYTDINGGGTNYASISFANDGTHTGRLQYSRDASGIITKYTYGNFGRISETLQLAIPAAPGAPQSGIAALRTAYTYDADGRVTGKVTGPANGEQLVSTYTYNFAGQLASKTEQGLTTTYAYNSSGGKILSMTETRGDGSTVTVENNRDGTPKSKTGTAIVPEYYTYAVDGTRMLITTRYGSASSPRWNKQWKDGLGRVTKEQKSTSAGADYTVEYTYNNKGQLASTQPAGLAATTYEYDSFGRLRDTYTGSRHESVITDYRQRTNDTAWWRYEETRAHPDGNTIVPTKKTWTRLTGHSSVALPSAPALTLAGSVLGEVITQDSAGNESRGLVLVHRDSARRFSVSVNPLASCAAVELSLGGLPVKAVSSAGVTSETRYDSLHRPIKQIDRTSPDGATPQHFTYVPGSTRPYETFNDLGHLVSRKSYDSAGRVVSVAKPIVAYTAAGAPAAYNAASVTYTHYHYNIRGQLTHTWGDATYPVKNEYNAYGDLIKQHTYRSFVGVGAATGSPGGDPENWPGAATADTTEFTRNLQDGSLAGRTDAKNKTTGYTYNIRGQIATITSPRSITTTHTYDTSTGELLTVSHSDGTPGTAHTYDNLGRVATVQDASGYRTFTYRPGDLRLASEKLGYNGTPTAASVYGSDLVLEQAYGVMNGAASVNLGVELKSGLTTHYSYHFSADAATGRLASLTTDAGTHTVAYQDNSDLVQAVANGSWGQARTFEAHRNLVASMNTVAGLDDVARQTYQHDALGRRYQVAQAGLVYQPYLNAANTGEELVTEYAYDARSQLTASRARTGNPADMTGAANVPGRSFAYTYDTMGNRVTETLNGTTHNYGTNELNQYTGRATAAIVPVSGMAPEDATVTINSSTLAANEFLQRYFYRDIGKSPIAPATVATGGLQSVNIAASGTSGGGWSYNNTVQFFVRPTAESFSYDDDGNLTSDGLWDYAYDAKNQLVQVVSKYADQTGNRVALRFVYDYQGRRVAKRVYDANPAGGVIDTALRSERLYIYDGWLLAAEYEVDPGTQARTLVRTYTWGPDLGGGDGIGGLLAIKDHRAAHAGVYQTAFDGNGNLVALVHQLTHALVAAYEYDGFGNLLRSNGEYAAENPFRFSTKYQDAETGLLYYGLRYYSASMGRFINQDPIGEEGGINLYAMAGNDLINGTDYLGMDPNDYINRMDDFFNQDPSGWYSGNDISYGGSYGGFLDYGGGSSWNDSVSFTPIWSNPDNFEYSLIGDYTSYLTSSNWLSGQFIVDFAPPAITYPPSGLPMLDAGTQAGIEARMSQIHEGARLAANEWAVEYAKYAVVMDLLGMNPTQVGVGAPGFFEGLIPVWGSGRASIDDFQNGKWFWGSVNGVLAITDVFLLKAVAVAGAKVIGKGGALAIGKLFGGSSAENVAGRGYSSFSAFKRAEGAAGKGQAWHHIVEQTPTNVKQFGATAIHNTENLVRLPHGPGTIHSQISGFYSSKQPFTNGLTVRKWLSHQTFDQQYTFGRNILQQFGGPP</sequence>
<feature type="chain" id="PRO_5008089316" evidence="2">
    <location>
        <begin position="31"/>
        <end position="2365"/>
    </location>
</feature>
<dbReference type="NCBIfam" id="TIGR03696">
    <property type="entry name" value="Rhs_assc_core"/>
    <property type="match status" value="1"/>
</dbReference>
<protein>
    <submittedName>
        <fullName evidence="3">Uncharacterized protein</fullName>
    </submittedName>
</protein>
<keyword evidence="2" id="KW-0732">Signal</keyword>
<dbReference type="InterPro" id="IPR050708">
    <property type="entry name" value="T6SS_VgrG/RHS"/>
</dbReference>
<feature type="signal peptide" evidence="2">
    <location>
        <begin position="1"/>
        <end position="30"/>
    </location>
</feature>
<dbReference type="EMBL" id="LRRQ01000016">
    <property type="protein sequence ID" value="OAM91696.1"/>
    <property type="molecule type" value="Genomic_DNA"/>
</dbReference>
<evidence type="ECO:0000256" key="1">
    <source>
        <dbReference type="SAM" id="MobiDB-lite"/>
    </source>
</evidence>
<evidence type="ECO:0000256" key="2">
    <source>
        <dbReference type="SAM" id="SignalP"/>
    </source>
</evidence>
<dbReference type="PRINTS" id="PR00394">
    <property type="entry name" value="RHSPROTEIN"/>
</dbReference>
<feature type="compositionally biased region" description="Polar residues" evidence="1">
    <location>
        <begin position="997"/>
        <end position="1011"/>
    </location>
</feature>
<dbReference type="InterPro" id="IPR022385">
    <property type="entry name" value="Rhs_assc_core"/>
</dbReference>
<organism evidence="3 4">
    <name type="scientific">Termitidicoccus mucosus</name>
    <dbReference type="NCBI Taxonomy" id="1184151"/>
    <lineage>
        <taxon>Bacteria</taxon>
        <taxon>Pseudomonadati</taxon>
        <taxon>Verrucomicrobiota</taxon>
        <taxon>Opitutia</taxon>
        <taxon>Opitutales</taxon>
        <taxon>Opitutaceae</taxon>
        <taxon>Termitidicoccus</taxon>
    </lineage>
</organism>